<dbReference type="OrthoDB" id="3026777at2759"/>
<keyword evidence="4 5" id="KW-0472">Membrane</keyword>
<evidence type="ECO:0000313" key="8">
    <source>
        <dbReference type="Proteomes" id="UP000789508"/>
    </source>
</evidence>
<accession>A0A9N9DWU3</accession>
<comment type="caution">
    <text evidence="7">The sequence shown here is derived from an EMBL/GenBank/DDBJ whole genome shotgun (WGS) entry which is preliminary data.</text>
</comment>
<protein>
    <submittedName>
        <fullName evidence="7">14240_t:CDS:1</fullName>
    </submittedName>
</protein>
<dbReference type="SUPFAM" id="SSF103473">
    <property type="entry name" value="MFS general substrate transporter"/>
    <property type="match status" value="1"/>
</dbReference>
<dbReference type="InterPro" id="IPR036259">
    <property type="entry name" value="MFS_trans_sf"/>
</dbReference>
<dbReference type="PANTHER" id="PTHR23507:SF1">
    <property type="entry name" value="FI18259P1-RELATED"/>
    <property type="match status" value="1"/>
</dbReference>
<evidence type="ECO:0000256" key="3">
    <source>
        <dbReference type="ARBA" id="ARBA00022989"/>
    </source>
</evidence>
<evidence type="ECO:0000259" key="6">
    <source>
        <dbReference type="PROSITE" id="PS50850"/>
    </source>
</evidence>
<feature type="transmembrane region" description="Helical" evidence="5">
    <location>
        <begin position="527"/>
        <end position="549"/>
    </location>
</feature>
<dbReference type="InterPro" id="IPR020846">
    <property type="entry name" value="MFS_dom"/>
</dbReference>
<dbReference type="Gene3D" id="1.20.1250.20">
    <property type="entry name" value="MFS general substrate transporter like domains"/>
    <property type="match status" value="1"/>
</dbReference>
<reference evidence="7" key="1">
    <citation type="submission" date="2021-06" db="EMBL/GenBank/DDBJ databases">
        <authorList>
            <person name="Kallberg Y."/>
            <person name="Tangrot J."/>
            <person name="Rosling A."/>
        </authorList>
    </citation>
    <scope>NUCLEOTIDE SEQUENCE</scope>
    <source>
        <strain evidence="7">FL130A</strain>
    </source>
</reference>
<feature type="transmembrane region" description="Helical" evidence="5">
    <location>
        <begin position="216"/>
        <end position="239"/>
    </location>
</feature>
<name>A0A9N9DWU3_9GLOM</name>
<organism evidence="7 8">
    <name type="scientific">Ambispora leptoticha</name>
    <dbReference type="NCBI Taxonomy" id="144679"/>
    <lineage>
        <taxon>Eukaryota</taxon>
        <taxon>Fungi</taxon>
        <taxon>Fungi incertae sedis</taxon>
        <taxon>Mucoromycota</taxon>
        <taxon>Glomeromycotina</taxon>
        <taxon>Glomeromycetes</taxon>
        <taxon>Archaeosporales</taxon>
        <taxon>Ambisporaceae</taxon>
        <taxon>Ambispora</taxon>
    </lineage>
</organism>
<feature type="transmembrane region" description="Helical" evidence="5">
    <location>
        <begin position="178"/>
        <end position="204"/>
    </location>
</feature>
<dbReference type="AlphaFoldDB" id="A0A9N9DWU3"/>
<proteinExistence type="predicted"/>
<dbReference type="PANTHER" id="PTHR23507">
    <property type="entry name" value="ZGC:174356"/>
    <property type="match status" value="1"/>
</dbReference>
<dbReference type="EMBL" id="CAJVPS010010189">
    <property type="protein sequence ID" value="CAG8656224.1"/>
    <property type="molecule type" value="Genomic_DNA"/>
</dbReference>
<evidence type="ECO:0000313" key="7">
    <source>
        <dbReference type="EMBL" id="CAG8656224.1"/>
    </source>
</evidence>
<comment type="subcellular location">
    <subcellularLocation>
        <location evidence="1">Membrane</location>
        <topology evidence="1">Multi-pass membrane protein</topology>
    </subcellularLocation>
</comment>
<feature type="transmembrane region" description="Helical" evidence="5">
    <location>
        <begin position="31"/>
        <end position="56"/>
    </location>
</feature>
<dbReference type="GO" id="GO:0016020">
    <property type="term" value="C:membrane"/>
    <property type="evidence" value="ECO:0007669"/>
    <property type="project" value="UniProtKB-SubCell"/>
</dbReference>
<dbReference type="PROSITE" id="PS50850">
    <property type="entry name" value="MFS"/>
    <property type="match status" value="1"/>
</dbReference>
<keyword evidence="3 5" id="KW-1133">Transmembrane helix</keyword>
<feature type="transmembrane region" description="Helical" evidence="5">
    <location>
        <begin position="124"/>
        <end position="142"/>
    </location>
</feature>
<feature type="transmembrane region" description="Helical" evidence="5">
    <location>
        <begin position="437"/>
        <end position="456"/>
    </location>
</feature>
<evidence type="ECO:0000256" key="2">
    <source>
        <dbReference type="ARBA" id="ARBA00022692"/>
    </source>
</evidence>
<keyword evidence="2 5" id="KW-0812">Transmembrane</keyword>
<feature type="transmembrane region" description="Helical" evidence="5">
    <location>
        <begin position="336"/>
        <end position="361"/>
    </location>
</feature>
<feature type="transmembrane region" description="Helical" evidence="5">
    <location>
        <begin position="373"/>
        <end position="393"/>
    </location>
</feature>
<feature type="domain" description="Major facilitator superfamily (MFS) profile" evidence="6">
    <location>
        <begin position="76"/>
        <end position="552"/>
    </location>
</feature>
<keyword evidence="8" id="KW-1185">Reference proteome</keyword>
<feature type="transmembrane region" description="Helical" evidence="5">
    <location>
        <begin position="245"/>
        <end position="267"/>
    </location>
</feature>
<evidence type="ECO:0000256" key="1">
    <source>
        <dbReference type="ARBA" id="ARBA00004141"/>
    </source>
</evidence>
<sequence length="554" mass="61333">MKNNNAFIDTDSNESTPLLKKTPWYRRPSSYWLLVAFFVIALTYGFGLVIRVQLYIKIVCKLYYESENKSDLKADYSYLSSFTSLLSSSSTNNIIFNGGESPNLNCNIPQSEIRLNIVSSRLNYILHLNIAIFVLGALGSLSDRKGRRISLLLATTGICFNVTVLIVIAEYVEYINPIFLAVGSLVEGLTGGLLSFFAISQAYITDCTIPSRRSVMFGWLHGATLLGVSVGPLMGGWIVSVTNNLLSVFYVSVIIFMAIFLFILLILPESLSSEKLESNAQLRLSKNEQRQSSLSLKRLREQVYIIFEPLSIILPKSFNSTENKEDGEKNKKMTFLLANIIAMIAASNFGIQAIFVLYTNYKFDWSALDQGYFIFWSCASRALILFFGLPLLVKCFRKYRGDMKDNIKGKGRLTQQLILSTSSANDVSSQKMLLDIWIIRVGLIIESLTFVAYGTVTVGSSFTLATLIGSLGTISIPTAKSLLTNTVPASQTGQLLGALSVIESVMRLVSPVIMSTLYSLLVANAPHVIWFVLAGFLAVGATLSFFIVFEDEVN</sequence>
<feature type="transmembrane region" description="Helical" evidence="5">
    <location>
        <begin position="149"/>
        <end position="172"/>
    </location>
</feature>
<gene>
    <name evidence="7" type="ORF">ALEPTO_LOCUS10179</name>
</gene>
<dbReference type="InterPro" id="IPR011701">
    <property type="entry name" value="MFS"/>
</dbReference>
<dbReference type="Proteomes" id="UP000789508">
    <property type="component" value="Unassembled WGS sequence"/>
</dbReference>
<dbReference type="GO" id="GO:0022857">
    <property type="term" value="F:transmembrane transporter activity"/>
    <property type="evidence" value="ECO:0007669"/>
    <property type="project" value="InterPro"/>
</dbReference>
<dbReference type="Pfam" id="PF07690">
    <property type="entry name" value="MFS_1"/>
    <property type="match status" value="1"/>
</dbReference>
<evidence type="ECO:0000256" key="5">
    <source>
        <dbReference type="SAM" id="Phobius"/>
    </source>
</evidence>
<evidence type="ECO:0000256" key="4">
    <source>
        <dbReference type="ARBA" id="ARBA00023136"/>
    </source>
</evidence>